<dbReference type="Proteomes" id="UP000266089">
    <property type="component" value="Unassembled WGS sequence"/>
</dbReference>
<dbReference type="RefSeq" id="WP_027887822.1">
    <property type="nucleotide sequence ID" value="NZ_JBHSXZ010000015.1"/>
</dbReference>
<gene>
    <name evidence="2" type="ORF">Mcate_00623</name>
</gene>
<protein>
    <recommendedName>
        <fullName evidence="1">YvlB/LiaX N-terminal domain-containing protein</fullName>
    </recommendedName>
</protein>
<dbReference type="OrthoDB" id="27243at2"/>
<dbReference type="Pfam" id="PF22746">
    <property type="entry name" value="SHOCT-like_DUF2089-C"/>
    <property type="match status" value="1"/>
</dbReference>
<dbReference type="InterPro" id="IPR053959">
    <property type="entry name" value="YvlB/LiaX_N"/>
</dbReference>
<evidence type="ECO:0000259" key="1">
    <source>
        <dbReference type="Pfam" id="PF22746"/>
    </source>
</evidence>
<dbReference type="AlphaFoldDB" id="A0A399E804"/>
<evidence type="ECO:0000313" key="2">
    <source>
        <dbReference type="EMBL" id="RIH78910.1"/>
    </source>
</evidence>
<proteinExistence type="predicted"/>
<accession>A0A399E804</accession>
<dbReference type="EMBL" id="QWKX01000010">
    <property type="protein sequence ID" value="RIH78910.1"/>
    <property type="molecule type" value="Genomic_DNA"/>
</dbReference>
<feature type="domain" description="YvlB/LiaX N-terminal" evidence="1">
    <location>
        <begin position="2"/>
        <end position="30"/>
    </location>
</feature>
<organism evidence="2 3">
    <name type="scientific">Meiothermus taiwanensis</name>
    <dbReference type="NCBI Taxonomy" id="172827"/>
    <lineage>
        <taxon>Bacteria</taxon>
        <taxon>Thermotogati</taxon>
        <taxon>Deinococcota</taxon>
        <taxon>Deinococci</taxon>
        <taxon>Thermales</taxon>
        <taxon>Thermaceae</taxon>
        <taxon>Meiothermus</taxon>
    </lineage>
</organism>
<sequence length="147" mass="15627">MEDKKRIMDMVKEGKITVEEAIRLLEAMDSGAPKTASLGSGYAYAAVAAPPPPKGIAKMIRIVVDGEEVKVKVNIPAALAKFAANFIPPEAKQQLSAQGIDIAGILDMLKGELPEGRLLDVEISDVGKVGDGEVRMTGPMRVLMEVV</sequence>
<reference evidence="2 3" key="1">
    <citation type="submission" date="2018-08" db="EMBL/GenBank/DDBJ databases">
        <title>Meiothermus cateniformans JCM 15151 genome sequencing project.</title>
        <authorList>
            <person name="Da Costa M.S."/>
            <person name="Albuquerque L."/>
            <person name="Raposo P."/>
            <person name="Froufe H.J.C."/>
            <person name="Barroso C.S."/>
            <person name="Egas C."/>
        </authorList>
    </citation>
    <scope>NUCLEOTIDE SEQUENCE [LARGE SCALE GENOMIC DNA]</scope>
    <source>
        <strain evidence="2 3">JCM 15151</strain>
    </source>
</reference>
<evidence type="ECO:0000313" key="3">
    <source>
        <dbReference type="Proteomes" id="UP000266089"/>
    </source>
</evidence>
<comment type="caution">
    <text evidence="2">The sequence shown here is derived from an EMBL/GenBank/DDBJ whole genome shotgun (WGS) entry which is preliminary data.</text>
</comment>
<name>A0A399E804_9DEIN</name>